<dbReference type="PANTHER" id="PTHR43364">
    <property type="entry name" value="NADH-SPECIFIC METHYLGLYOXAL REDUCTASE-RELATED"/>
    <property type="match status" value="1"/>
</dbReference>
<dbReference type="InterPro" id="IPR023210">
    <property type="entry name" value="NADP_OxRdtase_dom"/>
</dbReference>
<dbReference type="Pfam" id="PF00248">
    <property type="entry name" value="Aldo_ket_red"/>
    <property type="match status" value="1"/>
</dbReference>
<keyword evidence="3" id="KW-1185">Reference proteome</keyword>
<organism evidence="2 3">
    <name type="scientific">Moheibacter stercoris</name>
    <dbReference type="NCBI Taxonomy" id="1628251"/>
    <lineage>
        <taxon>Bacteria</taxon>
        <taxon>Pseudomonadati</taxon>
        <taxon>Bacteroidota</taxon>
        <taxon>Flavobacteriia</taxon>
        <taxon>Flavobacteriales</taxon>
        <taxon>Weeksellaceae</taxon>
        <taxon>Moheibacter</taxon>
    </lineage>
</organism>
<evidence type="ECO:0000313" key="2">
    <source>
        <dbReference type="EMBL" id="MET3732598.1"/>
    </source>
</evidence>
<comment type="caution">
    <text evidence="2">The sequence shown here is derived from an EMBL/GenBank/DDBJ whole genome shotgun (WGS) entry which is preliminary data.</text>
</comment>
<sequence>MEKKQLGNSDLMVSPIAFGGNVFGWTIDENQSHEIIDAFVGNGFNFIDTANNYSYWVKGNDGGESERIIGTWLKKRRIRDKVIIGTKVGGRGKNFAKPNASKKHIKEEVDNSLMRLQTDYIDLYQLHYDDEVTPVEETLSAFQDLIQDGKIRAIGASNISAERLLDSLEASEKYSLPRYETLQPLYNLYDREKFETEYQSIAAVQNLSVINYYSLASGFLTGKYRSDADFGQSQRGKDVKQYMNERGFRILDCLDEVASEQNTTPAVISLAWLLNQPTIAAPIVSATSLRQLESIIQAPKIQLTDEQEKRLDEASDFRN</sequence>
<evidence type="ECO:0000259" key="1">
    <source>
        <dbReference type="Pfam" id="PF00248"/>
    </source>
</evidence>
<name>A0ABV2LVL9_9FLAO</name>
<dbReference type="SUPFAM" id="SSF51430">
    <property type="entry name" value="NAD(P)-linked oxidoreductase"/>
    <property type="match status" value="1"/>
</dbReference>
<proteinExistence type="predicted"/>
<evidence type="ECO:0000313" key="3">
    <source>
        <dbReference type="Proteomes" id="UP001549146"/>
    </source>
</evidence>
<dbReference type="PRINTS" id="PR00069">
    <property type="entry name" value="ALDKETRDTASE"/>
</dbReference>
<dbReference type="InterPro" id="IPR050523">
    <property type="entry name" value="AKR_Detox_Biosynth"/>
</dbReference>
<dbReference type="RefSeq" id="WP_354509973.1">
    <property type="nucleotide sequence ID" value="NZ_JBEPMO010000015.1"/>
</dbReference>
<dbReference type="InterPro" id="IPR020471">
    <property type="entry name" value="AKR"/>
</dbReference>
<reference evidence="2 3" key="1">
    <citation type="submission" date="2024-06" db="EMBL/GenBank/DDBJ databases">
        <title>Genomic Encyclopedia of Type Strains, Phase IV (KMG-IV): sequencing the most valuable type-strain genomes for metagenomic binning, comparative biology and taxonomic classification.</title>
        <authorList>
            <person name="Goeker M."/>
        </authorList>
    </citation>
    <scope>NUCLEOTIDE SEQUENCE [LARGE SCALE GENOMIC DNA]</scope>
    <source>
        <strain evidence="2 3">DSM 29388</strain>
    </source>
</reference>
<dbReference type="Gene3D" id="3.20.20.100">
    <property type="entry name" value="NADP-dependent oxidoreductase domain"/>
    <property type="match status" value="1"/>
</dbReference>
<dbReference type="Proteomes" id="UP001549146">
    <property type="component" value="Unassembled WGS sequence"/>
</dbReference>
<protein>
    <submittedName>
        <fullName evidence="2">Aryl-alcohol dehydrogenase-like predicted oxidoreductase</fullName>
    </submittedName>
</protein>
<dbReference type="CDD" id="cd19081">
    <property type="entry name" value="AKR_AKR9C1"/>
    <property type="match status" value="1"/>
</dbReference>
<dbReference type="InterPro" id="IPR036812">
    <property type="entry name" value="NAD(P)_OxRdtase_dom_sf"/>
</dbReference>
<feature type="domain" description="NADP-dependent oxidoreductase" evidence="1">
    <location>
        <begin position="15"/>
        <end position="315"/>
    </location>
</feature>
<dbReference type="PANTHER" id="PTHR43364:SF6">
    <property type="entry name" value="OXIDOREDUCTASE-RELATED"/>
    <property type="match status" value="1"/>
</dbReference>
<dbReference type="EMBL" id="JBEPMO010000015">
    <property type="protein sequence ID" value="MET3732598.1"/>
    <property type="molecule type" value="Genomic_DNA"/>
</dbReference>
<gene>
    <name evidence="2" type="ORF">ABID46_002188</name>
</gene>
<accession>A0ABV2LVL9</accession>